<accession>A0A482WM44</accession>
<keyword evidence="3" id="KW-0238">DNA-binding</keyword>
<dbReference type="GO" id="GO:0003677">
    <property type="term" value="F:DNA binding"/>
    <property type="evidence" value="ECO:0007669"/>
    <property type="project" value="UniProtKB-KW"/>
</dbReference>
<dbReference type="AlphaFoldDB" id="A0A482WM44"/>
<gene>
    <name evidence="7" type="ORF">LSTR_LSTR015075</name>
</gene>
<dbReference type="OrthoDB" id="6159439at2759"/>
<dbReference type="EMBL" id="QKKF02032128">
    <property type="protein sequence ID" value="RZF34292.1"/>
    <property type="molecule type" value="Genomic_DNA"/>
</dbReference>
<dbReference type="InterPro" id="IPR001827">
    <property type="entry name" value="Homeobox_Antennapedia_CS"/>
</dbReference>
<dbReference type="PROSITE" id="PS00032">
    <property type="entry name" value="ANTENNAPEDIA"/>
    <property type="match status" value="1"/>
</dbReference>
<dbReference type="Proteomes" id="UP000291343">
    <property type="component" value="Unassembled WGS sequence"/>
</dbReference>
<evidence type="ECO:0000256" key="2">
    <source>
        <dbReference type="ARBA" id="ARBA00022473"/>
    </source>
</evidence>
<dbReference type="GO" id="GO:0003700">
    <property type="term" value="F:DNA-binding transcription factor activity"/>
    <property type="evidence" value="ECO:0007669"/>
    <property type="project" value="InterPro"/>
</dbReference>
<feature type="compositionally biased region" description="Polar residues" evidence="6">
    <location>
        <begin position="38"/>
        <end position="58"/>
    </location>
</feature>
<evidence type="ECO:0000256" key="5">
    <source>
        <dbReference type="ARBA" id="ARBA00023242"/>
    </source>
</evidence>
<dbReference type="InParanoid" id="A0A482WM44"/>
<evidence type="ECO:0000313" key="8">
    <source>
        <dbReference type="Proteomes" id="UP000291343"/>
    </source>
</evidence>
<keyword evidence="4" id="KW-0371">Homeobox</keyword>
<keyword evidence="5" id="KW-0539">Nucleus</keyword>
<keyword evidence="2" id="KW-0217">Developmental protein</keyword>
<sequence length="120" mass="13295">MGGTTSLKAVEKDFDTTLWTVHPGKRARFCAVSLPNPKDTSSSPCHLQSPVSSQQQPNMDGTEESDDQDDMDDEELLMMEDGSPLMIDESSESGDRIIYPWMKKIHVAGADGLYLVVKFK</sequence>
<comment type="subcellular location">
    <subcellularLocation>
        <location evidence="1">Nucleus</location>
    </subcellularLocation>
</comment>
<keyword evidence="8" id="KW-1185">Reference proteome</keyword>
<dbReference type="GO" id="GO:0005634">
    <property type="term" value="C:nucleus"/>
    <property type="evidence" value="ECO:0007669"/>
    <property type="project" value="UniProtKB-SubCell"/>
</dbReference>
<evidence type="ECO:0000256" key="4">
    <source>
        <dbReference type="ARBA" id="ARBA00023155"/>
    </source>
</evidence>
<evidence type="ECO:0000256" key="3">
    <source>
        <dbReference type="ARBA" id="ARBA00023125"/>
    </source>
</evidence>
<comment type="caution">
    <text evidence="7">The sequence shown here is derived from an EMBL/GenBank/DDBJ whole genome shotgun (WGS) entry which is preliminary data.</text>
</comment>
<evidence type="ECO:0000256" key="1">
    <source>
        <dbReference type="ARBA" id="ARBA00004123"/>
    </source>
</evidence>
<organism evidence="7 8">
    <name type="scientific">Laodelphax striatellus</name>
    <name type="common">Small brown planthopper</name>
    <name type="synonym">Delphax striatella</name>
    <dbReference type="NCBI Taxonomy" id="195883"/>
    <lineage>
        <taxon>Eukaryota</taxon>
        <taxon>Metazoa</taxon>
        <taxon>Ecdysozoa</taxon>
        <taxon>Arthropoda</taxon>
        <taxon>Hexapoda</taxon>
        <taxon>Insecta</taxon>
        <taxon>Pterygota</taxon>
        <taxon>Neoptera</taxon>
        <taxon>Paraneoptera</taxon>
        <taxon>Hemiptera</taxon>
        <taxon>Auchenorrhyncha</taxon>
        <taxon>Fulgoroidea</taxon>
        <taxon>Delphacidae</taxon>
        <taxon>Criomorphinae</taxon>
        <taxon>Laodelphax</taxon>
    </lineage>
</organism>
<dbReference type="STRING" id="195883.A0A482WM44"/>
<evidence type="ECO:0000313" key="7">
    <source>
        <dbReference type="EMBL" id="RZF34292.1"/>
    </source>
</evidence>
<protein>
    <submittedName>
        <fullName evidence="7">Uncharacterized protein</fullName>
    </submittedName>
</protein>
<feature type="compositionally biased region" description="Acidic residues" evidence="6">
    <location>
        <begin position="61"/>
        <end position="74"/>
    </location>
</feature>
<evidence type="ECO:0000256" key="6">
    <source>
        <dbReference type="SAM" id="MobiDB-lite"/>
    </source>
</evidence>
<reference evidence="7 8" key="1">
    <citation type="journal article" date="2017" name="Gigascience">
        <title>Genome sequence of the small brown planthopper, Laodelphax striatellus.</title>
        <authorList>
            <person name="Zhu J."/>
            <person name="Jiang F."/>
            <person name="Wang X."/>
            <person name="Yang P."/>
            <person name="Bao Y."/>
            <person name="Zhao W."/>
            <person name="Wang W."/>
            <person name="Lu H."/>
            <person name="Wang Q."/>
            <person name="Cui N."/>
            <person name="Li J."/>
            <person name="Chen X."/>
            <person name="Luo L."/>
            <person name="Yu J."/>
            <person name="Kang L."/>
            <person name="Cui F."/>
        </authorList>
    </citation>
    <scope>NUCLEOTIDE SEQUENCE [LARGE SCALE GENOMIC DNA]</scope>
    <source>
        <strain evidence="7">Lst14</strain>
    </source>
</reference>
<feature type="region of interest" description="Disordered" evidence="6">
    <location>
        <begin position="33"/>
        <end position="74"/>
    </location>
</feature>
<name>A0A482WM44_LAOST</name>
<proteinExistence type="predicted"/>